<accession>A0A9P5V0Z1</accession>
<organism evidence="2 3">
    <name type="scientific">Linnemannia schmuckeri</name>
    <dbReference type="NCBI Taxonomy" id="64567"/>
    <lineage>
        <taxon>Eukaryota</taxon>
        <taxon>Fungi</taxon>
        <taxon>Fungi incertae sedis</taxon>
        <taxon>Mucoromycota</taxon>
        <taxon>Mortierellomycotina</taxon>
        <taxon>Mortierellomycetes</taxon>
        <taxon>Mortierellales</taxon>
        <taxon>Mortierellaceae</taxon>
        <taxon>Linnemannia</taxon>
    </lineage>
</organism>
<dbReference type="EMBL" id="JAAAUQ010001996">
    <property type="protein sequence ID" value="KAF9129471.1"/>
    <property type="molecule type" value="Genomic_DNA"/>
</dbReference>
<evidence type="ECO:0000313" key="2">
    <source>
        <dbReference type="EMBL" id="KAF9129471.1"/>
    </source>
</evidence>
<evidence type="ECO:0000313" key="3">
    <source>
        <dbReference type="Proteomes" id="UP000748756"/>
    </source>
</evidence>
<gene>
    <name evidence="2" type="ORF">BG015_004143</name>
</gene>
<feature type="compositionally biased region" description="Gly residues" evidence="1">
    <location>
        <begin position="196"/>
        <end position="212"/>
    </location>
</feature>
<dbReference type="AlphaFoldDB" id="A0A9P5V0Z1"/>
<dbReference type="Proteomes" id="UP000748756">
    <property type="component" value="Unassembled WGS sequence"/>
</dbReference>
<comment type="caution">
    <text evidence="2">The sequence shown here is derived from an EMBL/GenBank/DDBJ whole genome shotgun (WGS) entry which is preliminary data.</text>
</comment>
<keyword evidence="3" id="KW-1185">Reference proteome</keyword>
<sequence>MAMAQVLDHLTTEGTTQGPTPGKGIISTNTTTPTMEITDSQDDSGTTGAAVVAAEGDVDDDDRSIHFVTSEPDTAANAATMTTATAEPPFEGDGADPSQAAALIPPQSTFDWLAYTVSLNYNRLTVLEAQVILLKARGQVDKNVYLHPEVVSFYEQVLEQENNGTLERKTWPGNNTHIDNSDGSDNSSGSSSDEVGAGGGTGVGSGGTGGDA</sequence>
<feature type="non-terminal residue" evidence="2">
    <location>
        <position position="212"/>
    </location>
</feature>
<evidence type="ECO:0000256" key="1">
    <source>
        <dbReference type="SAM" id="MobiDB-lite"/>
    </source>
</evidence>
<feature type="region of interest" description="Disordered" evidence="1">
    <location>
        <begin position="1"/>
        <end position="47"/>
    </location>
</feature>
<proteinExistence type="predicted"/>
<feature type="compositionally biased region" description="Low complexity" evidence="1">
    <location>
        <begin position="12"/>
        <end position="24"/>
    </location>
</feature>
<feature type="compositionally biased region" description="Polar residues" evidence="1">
    <location>
        <begin position="26"/>
        <end position="38"/>
    </location>
</feature>
<name>A0A9P5V0Z1_9FUNG</name>
<dbReference type="OrthoDB" id="273181at2759"/>
<feature type="compositionally biased region" description="Low complexity" evidence="1">
    <location>
        <begin position="181"/>
        <end position="195"/>
    </location>
</feature>
<reference evidence="2" key="1">
    <citation type="journal article" date="2020" name="Fungal Divers.">
        <title>Resolving the Mortierellaceae phylogeny through synthesis of multi-gene phylogenetics and phylogenomics.</title>
        <authorList>
            <person name="Vandepol N."/>
            <person name="Liber J."/>
            <person name="Desiro A."/>
            <person name="Na H."/>
            <person name="Kennedy M."/>
            <person name="Barry K."/>
            <person name="Grigoriev I.V."/>
            <person name="Miller A.N."/>
            <person name="O'Donnell K."/>
            <person name="Stajich J.E."/>
            <person name="Bonito G."/>
        </authorList>
    </citation>
    <scope>NUCLEOTIDE SEQUENCE</scope>
    <source>
        <strain evidence="2">NRRL 6426</strain>
    </source>
</reference>
<protein>
    <submittedName>
        <fullName evidence="2">Uncharacterized protein</fullName>
    </submittedName>
</protein>
<feature type="region of interest" description="Disordered" evidence="1">
    <location>
        <begin position="165"/>
        <end position="212"/>
    </location>
</feature>